<proteinExistence type="predicted"/>
<organism evidence="1 2">
    <name type="scientific">Mauremys mutica</name>
    <name type="common">yellowpond turtle</name>
    <dbReference type="NCBI Taxonomy" id="74926"/>
    <lineage>
        <taxon>Eukaryota</taxon>
        <taxon>Metazoa</taxon>
        <taxon>Chordata</taxon>
        <taxon>Craniata</taxon>
        <taxon>Vertebrata</taxon>
        <taxon>Euteleostomi</taxon>
        <taxon>Archelosauria</taxon>
        <taxon>Testudinata</taxon>
        <taxon>Testudines</taxon>
        <taxon>Cryptodira</taxon>
        <taxon>Durocryptodira</taxon>
        <taxon>Testudinoidea</taxon>
        <taxon>Geoemydidae</taxon>
        <taxon>Geoemydinae</taxon>
        <taxon>Mauremys</taxon>
    </lineage>
</organism>
<sequence length="132" mass="14434">MVMICCLAEMQKFNCVNLILENVVHPALGLVYWWHHFTGSQSSNEGQEEAGIGKCPGCQYLEPSEDNVAKPTTKATMPKLISLSSPTSLAVSVPPSVCRQKPCSAILTYAIQSWLEKGQSPLQLRCLFALPP</sequence>
<protein>
    <submittedName>
        <fullName evidence="1">Uncharacterized protein</fullName>
    </submittedName>
</protein>
<comment type="caution">
    <text evidence="1">The sequence shown here is derived from an EMBL/GenBank/DDBJ whole genome shotgun (WGS) entry which is preliminary data.</text>
</comment>
<reference evidence="1" key="1">
    <citation type="submission" date="2021-09" db="EMBL/GenBank/DDBJ databases">
        <title>The genome of Mauremys mutica provides insights into the evolution of semi-aquatic lifestyle.</title>
        <authorList>
            <person name="Gong S."/>
            <person name="Gao Y."/>
        </authorList>
    </citation>
    <scope>NUCLEOTIDE SEQUENCE</scope>
    <source>
        <strain evidence="1">MM-2020</strain>
        <tissue evidence="1">Muscle</tissue>
    </source>
</reference>
<accession>A0A9D3X2H7</accession>
<dbReference type="Proteomes" id="UP000827986">
    <property type="component" value="Unassembled WGS sequence"/>
</dbReference>
<keyword evidence="2" id="KW-1185">Reference proteome</keyword>
<evidence type="ECO:0000313" key="2">
    <source>
        <dbReference type="Proteomes" id="UP000827986"/>
    </source>
</evidence>
<dbReference type="EMBL" id="JAHDVG010000483">
    <property type="protein sequence ID" value="KAH1171656.1"/>
    <property type="molecule type" value="Genomic_DNA"/>
</dbReference>
<evidence type="ECO:0000313" key="1">
    <source>
        <dbReference type="EMBL" id="KAH1171656.1"/>
    </source>
</evidence>
<name>A0A9D3X2H7_9SAUR</name>
<dbReference type="AlphaFoldDB" id="A0A9D3X2H7"/>
<gene>
    <name evidence="1" type="ORF">KIL84_007274</name>
</gene>